<dbReference type="Pfam" id="PF00168">
    <property type="entry name" value="C2"/>
    <property type="match status" value="1"/>
</dbReference>
<evidence type="ECO:0000313" key="5">
    <source>
        <dbReference type="EMBL" id="VDO19300.1"/>
    </source>
</evidence>
<feature type="domain" description="PDZ" evidence="4">
    <location>
        <begin position="20"/>
        <end position="109"/>
    </location>
</feature>
<dbReference type="CDD" id="cd06714">
    <property type="entry name" value="PDZ_RIM-like"/>
    <property type="match status" value="1"/>
</dbReference>
<dbReference type="Pfam" id="PF00595">
    <property type="entry name" value="PDZ"/>
    <property type="match status" value="1"/>
</dbReference>
<keyword evidence="1" id="KW-0770">Synapse</keyword>
<evidence type="ECO:0000259" key="4">
    <source>
        <dbReference type="PROSITE" id="PS50106"/>
    </source>
</evidence>
<dbReference type="FunFam" id="2.30.42.10:FF:000003">
    <property type="entry name" value="Regulating synaptic membrane exocytosis protein 1, putative"/>
    <property type="match status" value="1"/>
</dbReference>
<dbReference type="GO" id="GO:0042391">
    <property type="term" value="P:regulation of membrane potential"/>
    <property type="evidence" value="ECO:0007669"/>
    <property type="project" value="TreeGrafter"/>
</dbReference>
<dbReference type="OrthoDB" id="420032at2759"/>
<gene>
    <name evidence="5" type="ORF">HPBE_LOCUS918</name>
</gene>
<evidence type="ECO:0008006" key="6">
    <source>
        <dbReference type="Google" id="ProtNLM"/>
    </source>
</evidence>
<protein>
    <recommendedName>
        <fullName evidence="6">PDZ domain-containing protein</fullName>
    </recommendedName>
</protein>
<dbReference type="GO" id="GO:0048791">
    <property type="term" value="P:calcium ion-regulated exocytosis of neurotransmitter"/>
    <property type="evidence" value="ECO:0007669"/>
    <property type="project" value="TreeGrafter"/>
</dbReference>
<dbReference type="PROSITE" id="PS50004">
    <property type="entry name" value="C2"/>
    <property type="match status" value="1"/>
</dbReference>
<dbReference type="SMART" id="SM00228">
    <property type="entry name" value="PDZ"/>
    <property type="match status" value="1"/>
</dbReference>
<dbReference type="Gene3D" id="2.60.40.150">
    <property type="entry name" value="C2 domain"/>
    <property type="match status" value="1"/>
</dbReference>
<dbReference type="EMBL" id="UZAH01000840">
    <property type="protein sequence ID" value="VDO19300.1"/>
    <property type="molecule type" value="Genomic_DNA"/>
</dbReference>
<evidence type="ECO:0000259" key="3">
    <source>
        <dbReference type="PROSITE" id="PS50004"/>
    </source>
</evidence>
<dbReference type="PRINTS" id="PR00360">
    <property type="entry name" value="C2DOMAIN"/>
</dbReference>
<dbReference type="GO" id="GO:0048167">
    <property type="term" value="P:regulation of synaptic plasticity"/>
    <property type="evidence" value="ECO:0007669"/>
    <property type="project" value="TreeGrafter"/>
</dbReference>
<name>A0A3P7TBL7_HELPZ</name>
<dbReference type="SUPFAM" id="SSF50156">
    <property type="entry name" value="PDZ domain-like"/>
    <property type="match status" value="1"/>
</dbReference>
<organism evidence="5">
    <name type="scientific">Heligmosomoides polygyrus</name>
    <name type="common">Parasitic roundworm</name>
    <dbReference type="NCBI Taxonomy" id="6339"/>
    <lineage>
        <taxon>Eukaryota</taxon>
        <taxon>Metazoa</taxon>
        <taxon>Ecdysozoa</taxon>
        <taxon>Nematoda</taxon>
        <taxon>Chromadorea</taxon>
        <taxon>Rhabditida</taxon>
        <taxon>Rhabditina</taxon>
        <taxon>Rhabditomorpha</taxon>
        <taxon>Strongyloidea</taxon>
        <taxon>Heligmosomidae</taxon>
        <taxon>Heligmosomoides</taxon>
    </lineage>
</organism>
<dbReference type="GO" id="GO:0044325">
    <property type="term" value="F:transmembrane transporter binding"/>
    <property type="evidence" value="ECO:0007669"/>
    <property type="project" value="TreeGrafter"/>
</dbReference>
<dbReference type="SMART" id="SM00239">
    <property type="entry name" value="C2"/>
    <property type="match status" value="1"/>
</dbReference>
<dbReference type="InterPro" id="IPR039032">
    <property type="entry name" value="Rim-like"/>
</dbReference>
<dbReference type="GO" id="GO:0042734">
    <property type="term" value="C:presynaptic membrane"/>
    <property type="evidence" value="ECO:0007669"/>
    <property type="project" value="TreeGrafter"/>
</dbReference>
<evidence type="ECO:0000256" key="2">
    <source>
        <dbReference type="ARBA" id="ARBA00034103"/>
    </source>
</evidence>
<dbReference type="InterPro" id="IPR035892">
    <property type="entry name" value="C2_domain_sf"/>
</dbReference>
<accession>A0A3P7TBL7</accession>
<dbReference type="GO" id="GO:0048788">
    <property type="term" value="C:cytoskeleton of presynaptic active zone"/>
    <property type="evidence" value="ECO:0007669"/>
    <property type="project" value="TreeGrafter"/>
</dbReference>
<dbReference type="SUPFAM" id="SSF49562">
    <property type="entry name" value="C2 domain (Calcium/lipid-binding domain, CaLB)"/>
    <property type="match status" value="1"/>
</dbReference>
<sequence>MFQHPVTWQPSADQRRLIGHMVLHKTDNSASGDLGLKVVGGRRSDNGRLGAFITRVKPGSVADTIGRLRAGDEVLEWNGQALQNATFDQVYEIISASKHESQVEIIVSRSSRLVFPTALVLHDMYASPSASPLLPLQTLSHSQSAILPHHQHQQISPRHRTTMTGTYFQGVFSLSDLRLPLPRSWFQISLYFSHVERQLTVRIERVADLPPRPDGTPRNPYVKIFLLPDRSEKSRRQTTVLAEAITPIWNESFFYQGITEPMLMERVLEVTVWDYDKFEANSFLGETLVDFSTTPLDGQTMTLPLVDMDDENPLRLVGNFLSDHSVRACRSIYTSTPGNAMSFAVSELL</sequence>
<dbReference type="PANTHER" id="PTHR12157">
    <property type="entry name" value="REGULATING SYNAPTIC MEMBRANE EXOCYTOSIS PROTEIN"/>
    <property type="match status" value="1"/>
</dbReference>
<proteinExistence type="predicted"/>
<dbReference type="InterPro" id="IPR000008">
    <property type="entry name" value="C2_dom"/>
</dbReference>
<dbReference type="InterPro" id="IPR036034">
    <property type="entry name" value="PDZ_sf"/>
</dbReference>
<dbReference type="PROSITE" id="PS50106">
    <property type="entry name" value="PDZ"/>
    <property type="match status" value="1"/>
</dbReference>
<dbReference type="AlphaFoldDB" id="A0A3P7TBL7"/>
<dbReference type="GO" id="GO:0031267">
    <property type="term" value="F:small GTPase binding"/>
    <property type="evidence" value="ECO:0007669"/>
    <property type="project" value="InterPro"/>
</dbReference>
<comment type="subcellular location">
    <subcellularLocation>
        <location evidence="2">Synapse</location>
    </subcellularLocation>
</comment>
<dbReference type="Gene3D" id="2.30.42.10">
    <property type="match status" value="1"/>
</dbReference>
<feature type="domain" description="C2" evidence="3">
    <location>
        <begin position="180"/>
        <end position="305"/>
    </location>
</feature>
<dbReference type="GO" id="GO:0050806">
    <property type="term" value="P:positive regulation of synaptic transmission"/>
    <property type="evidence" value="ECO:0007669"/>
    <property type="project" value="TreeGrafter"/>
</dbReference>
<dbReference type="PANTHER" id="PTHR12157:SF21">
    <property type="entry name" value="RAB3 INTERACTING MOLECULE, ISOFORM F"/>
    <property type="match status" value="1"/>
</dbReference>
<dbReference type="InterPro" id="IPR001478">
    <property type="entry name" value="PDZ"/>
</dbReference>
<evidence type="ECO:0000256" key="1">
    <source>
        <dbReference type="ARBA" id="ARBA00023018"/>
    </source>
</evidence>
<reference evidence="5" key="1">
    <citation type="submission" date="2018-11" db="EMBL/GenBank/DDBJ databases">
        <authorList>
            <consortium name="Pathogen Informatics"/>
        </authorList>
    </citation>
    <scope>NUCLEOTIDE SEQUENCE [LARGE SCALE GENOMIC DNA]</scope>
</reference>